<accession>A0A2V3VW10</accession>
<name>A0A2V3VW10_9BACI</name>
<dbReference type="AlphaFoldDB" id="A0A2V3VW10"/>
<comment type="caution">
    <text evidence="2">The sequence shown here is derived from an EMBL/GenBank/DDBJ whole genome shotgun (WGS) entry which is preliminary data.</text>
</comment>
<dbReference type="RefSeq" id="WP_110395816.1">
    <property type="nucleotide sequence ID" value="NZ_JADIJL010000047.1"/>
</dbReference>
<evidence type="ECO:0000256" key="1">
    <source>
        <dbReference type="SAM" id="MobiDB-lite"/>
    </source>
</evidence>
<gene>
    <name evidence="2" type="ORF">DFR56_1098</name>
</gene>
<feature type="region of interest" description="Disordered" evidence="1">
    <location>
        <begin position="43"/>
        <end position="62"/>
    </location>
</feature>
<sequence length="62" mass="6809">MDIAAMSIILNNNQLRMDASLAVMNQTKQLVQQQGEQLVEMLEQSTAQAPHPTHGGLFDTSI</sequence>
<reference evidence="2 3" key="1">
    <citation type="submission" date="2018-05" db="EMBL/GenBank/DDBJ databases">
        <title>Genomic Encyclopedia of Type Strains, Phase IV (KMG-IV): sequencing the most valuable type-strain genomes for metagenomic binning, comparative biology and taxonomic classification.</title>
        <authorList>
            <person name="Goeker M."/>
        </authorList>
    </citation>
    <scope>NUCLEOTIDE SEQUENCE [LARGE SCALE GENOMIC DNA]</scope>
    <source>
        <strain evidence="2 3">DSM 28556</strain>
    </source>
</reference>
<dbReference type="Pfam" id="PF14070">
    <property type="entry name" value="YjfB_motility"/>
    <property type="match status" value="1"/>
</dbReference>
<evidence type="ECO:0000313" key="3">
    <source>
        <dbReference type="Proteomes" id="UP000247978"/>
    </source>
</evidence>
<dbReference type="Proteomes" id="UP000247978">
    <property type="component" value="Unassembled WGS sequence"/>
</dbReference>
<keyword evidence="3" id="KW-1185">Reference proteome</keyword>
<dbReference type="InterPro" id="IPR025906">
    <property type="entry name" value="YjfB_motility"/>
</dbReference>
<organism evidence="2 3">
    <name type="scientific">Pseudogracilibacillus auburnensis</name>
    <dbReference type="NCBI Taxonomy" id="1494959"/>
    <lineage>
        <taxon>Bacteria</taxon>
        <taxon>Bacillati</taxon>
        <taxon>Bacillota</taxon>
        <taxon>Bacilli</taxon>
        <taxon>Bacillales</taxon>
        <taxon>Bacillaceae</taxon>
        <taxon>Pseudogracilibacillus</taxon>
    </lineage>
</organism>
<protein>
    <submittedName>
        <fullName evidence="2">Putative motility protein YjfB-like</fullName>
    </submittedName>
</protein>
<proteinExistence type="predicted"/>
<evidence type="ECO:0000313" key="2">
    <source>
        <dbReference type="EMBL" id="PXW85846.1"/>
    </source>
</evidence>
<dbReference type="EMBL" id="QJJQ01000009">
    <property type="protein sequence ID" value="PXW85846.1"/>
    <property type="molecule type" value="Genomic_DNA"/>
</dbReference>